<sequence length="230" mass="26742">MDQQQQQQSISNNDEKKITPRYDWYETDQFIVIGVMIKQIDKTKVHIDFQPRRLIFNYKPVTENDNQKIFYELIFDLNDEIKPQESNWKVTSVKAEIKLCKVANYRWGKLEVGLCNQPVIRGVPMNSLSQDSESNSGSSSNNTNAKTKGMTRNWDELVKQVEKEEEKEEGGVEDLFRRIYSSGDENLRRAMNKSFVESNGTVLSTNWNDVGKGKVDVKPPDSCEFRKWDE</sequence>
<dbReference type="Pfam" id="PF05002">
    <property type="entry name" value="SGS"/>
    <property type="match status" value="1"/>
</dbReference>
<dbReference type="CTD" id="40982"/>
<dbReference type="InterPro" id="IPR007052">
    <property type="entry name" value="CS_dom"/>
</dbReference>
<evidence type="ECO:0000313" key="4">
    <source>
        <dbReference type="Proteomes" id="UP000515146"/>
    </source>
</evidence>
<accession>A0A6P6XQ58</accession>
<dbReference type="AlphaFoldDB" id="A0A6P6XQ58"/>
<dbReference type="Gene3D" id="2.60.40.790">
    <property type="match status" value="1"/>
</dbReference>
<evidence type="ECO:0000313" key="5">
    <source>
        <dbReference type="RefSeq" id="XP_027195582.1"/>
    </source>
</evidence>
<evidence type="ECO:0000259" key="2">
    <source>
        <dbReference type="PROSITE" id="PS51048"/>
    </source>
</evidence>
<dbReference type="SUPFAM" id="SSF49764">
    <property type="entry name" value="HSP20-like chaperones"/>
    <property type="match status" value="1"/>
</dbReference>
<dbReference type="PROSITE" id="PS51203">
    <property type="entry name" value="CS"/>
    <property type="match status" value="1"/>
</dbReference>
<dbReference type="InterPro" id="IPR008978">
    <property type="entry name" value="HSP20-like_chaperone"/>
</dbReference>
<dbReference type="Proteomes" id="UP000515146">
    <property type="component" value="Unplaced"/>
</dbReference>
<dbReference type="GO" id="GO:0051087">
    <property type="term" value="F:protein-folding chaperone binding"/>
    <property type="evidence" value="ECO:0007669"/>
    <property type="project" value="InterPro"/>
</dbReference>
<keyword evidence="4" id="KW-1185">Reference proteome</keyword>
<dbReference type="KEGG" id="dpte:113790153"/>
<feature type="region of interest" description="Disordered" evidence="1">
    <location>
        <begin position="126"/>
        <end position="153"/>
    </location>
</feature>
<dbReference type="InterPro" id="IPR044563">
    <property type="entry name" value="Sgt1-like"/>
</dbReference>
<dbReference type="FunCoup" id="A0A6P6XQ58">
    <property type="interactions" value="1505"/>
</dbReference>
<evidence type="ECO:0000259" key="3">
    <source>
        <dbReference type="PROSITE" id="PS51203"/>
    </source>
</evidence>
<dbReference type="InterPro" id="IPR007699">
    <property type="entry name" value="SGS_dom"/>
</dbReference>
<feature type="domain" description="CS" evidence="3">
    <location>
        <begin position="17"/>
        <end position="111"/>
    </location>
</feature>
<gene>
    <name evidence="5" type="primary">LOC113790153</name>
</gene>
<reference evidence="5" key="1">
    <citation type="submission" date="2025-08" db="UniProtKB">
        <authorList>
            <consortium name="RefSeq"/>
        </authorList>
    </citation>
    <scope>IDENTIFICATION</scope>
    <source>
        <strain evidence="5">Airmid</strain>
    </source>
</reference>
<dbReference type="PANTHER" id="PTHR45862">
    <property type="entry name" value="PROTEIN SGT1 HOMOLOG"/>
    <property type="match status" value="1"/>
</dbReference>
<dbReference type="Pfam" id="PF04969">
    <property type="entry name" value="CS"/>
    <property type="match status" value="1"/>
</dbReference>
<feature type="domain" description="SGS" evidence="2">
    <location>
        <begin position="143"/>
        <end position="230"/>
    </location>
</feature>
<feature type="compositionally biased region" description="Low complexity" evidence="1">
    <location>
        <begin position="126"/>
        <end position="144"/>
    </location>
</feature>
<dbReference type="OMA" id="KVHMTAD"/>
<evidence type="ECO:0000256" key="1">
    <source>
        <dbReference type="SAM" id="MobiDB-lite"/>
    </source>
</evidence>
<organism evidence="4 5">
    <name type="scientific">Dermatophagoides pteronyssinus</name>
    <name type="common">European house dust mite</name>
    <dbReference type="NCBI Taxonomy" id="6956"/>
    <lineage>
        <taxon>Eukaryota</taxon>
        <taxon>Metazoa</taxon>
        <taxon>Ecdysozoa</taxon>
        <taxon>Arthropoda</taxon>
        <taxon>Chelicerata</taxon>
        <taxon>Arachnida</taxon>
        <taxon>Acari</taxon>
        <taxon>Acariformes</taxon>
        <taxon>Sarcoptiformes</taxon>
        <taxon>Astigmata</taxon>
        <taxon>Psoroptidia</taxon>
        <taxon>Analgoidea</taxon>
        <taxon>Pyroglyphidae</taxon>
        <taxon>Dermatophagoidinae</taxon>
        <taxon>Dermatophagoides</taxon>
    </lineage>
</organism>
<dbReference type="InParanoid" id="A0A6P6XQ58"/>
<protein>
    <submittedName>
        <fullName evidence="5">Protein SGT1 homolog</fullName>
    </submittedName>
</protein>
<dbReference type="PROSITE" id="PS51048">
    <property type="entry name" value="SGS"/>
    <property type="match status" value="1"/>
</dbReference>
<name>A0A6P6XQ58_DERPT</name>
<dbReference type="OrthoDB" id="1898560at2759"/>
<dbReference type="RefSeq" id="XP_027195582.1">
    <property type="nucleotide sequence ID" value="XM_027339781.1"/>
</dbReference>
<proteinExistence type="predicted"/>